<dbReference type="EMBL" id="JBBBOO010000003">
    <property type="protein sequence ID" value="MEI7063146.1"/>
    <property type="molecule type" value="Genomic_DNA"/>
</dbReference>
<dbReference type="Proteomes" id="UP001359469">
    <property type="component" value="Unassembled WGS sequence"/>
</dbReference>
<evidence type="ECO:0000256" key="2">
    <source>
        <dbReference type="ARBA" id="ARBA00023125"/>
    </source>
</evidence>
<dbReference type="NCBIfam" id="NF033788">
    <property type="entry name" value="HTH_metalloreg"/>
    <property type="match status" value="1"/>
</dbReference>
<dbReference type="SMART" id="SM00418">
    <property type="entry name" value="HTH_ARSR"/>
    <property type="match status" value="1"/>
</dbReference>
<evidence type="ECO:0000256" key="3">
    <source>
        <dbReference type="ARBA" id="ARBA00023163"/>
    </source>
</evidence>
<proteinExistence type="predicted"/>
<dbReference type="RefSeq" id="WP_040000311.1">
    <property type="nucleotide sequence ID" value="NZ_CP161827.1"/>
</dbReference>
<feature type="domain" description="HTH arsR-type" evidence="4">
    <location>
        <begin position="12"/>
        <end position="106"/>
    </location>
</feature>
<dbReference type="PROSITE" id="PS50987">
    <property type="entry name" value="HTH_ARSR_2"/>
    <property type="match status" value="1"/>
</dbReference>
<organism evidence="5 6">
    <name type="scientific">Dickeya chrysanthemi</name>
    <name type="common">Pectobacterium chrysanthemi</name>
    <name type="synonym">Erwinia chrysanthemi</name>
    <dbReference type="NCBI Taxonomy" id="556"/>
    <lineage>
        <taxon>Bacteria</taxon>
        <taxon>Pseudomonadati</taxon>
        <taxon>Pseudomonadota</taxon>
        <taxon>Gammaproteobacteria</taxon>
        <taxon>Enterobacterales</taxon>
        <taxon>Pectobacteriaceae</taxon>
        <taxon>Dickeya</taxon>
    </lineage>
</organism>
<dbReference type="InterPro" id="IPR001845">
    <property type="entry name" value="HTH_ArsR_DNA-bd_dom"/>
</dbReference>
<dbReference type="PANTHER" id="PTHR43132:SF2">
    <property type="entry name" value="ARSENICAL RESISTANCE OPERON REPRESSOR ARSR-RELATED"/>
    <property type="match status" value="1"/>
</dbReference>
<evidence type="ECO:0000256" key="1">
    <source>
        <dbReference type="ARBA" id="ARBA00023015"/>
    </source>
</evidence>
<keyword evidence="6" id="KW-1185">Reference proteome</keyword>
<evidence type="ECO:0000313" key="5">
    <source>
        <dbReference type="EMBL" id="MEI7063146.1"/>
    </source>
</evidence>
<dbReference type="Gene3D" id="1.10.10.10">
    <property type="entry name" value="Winged helix-like DNA-binding domain superfamily/Winged helix DNA-binding domain"/>
    <property type="match status" value="1"/>
</dbReference>
<sequence>MSQPCTQELPDDMRKAAQAAADVLRGLANDDRLLLMCQLTQGEACVTQLEERLGIHQPTLSQQLGVMRRLNLVATRREGKQIFYRIEDERVLSLLNTLYTLYCPHPEEE</sequence>
<keyword evidence="3" id="KW-0804">Transcription</keyword>
<dbReference type="PRINTS" id="PR00778">
    <property type="entry name" value="HTHARSR"/>
</dbReference>
<gene>
    <name evidence="5" type="ORF">WCU84_05645</name>
</gene>
<dbReference type="InterPro" id="IPR036390">
    <property type="entry name" value="WH_DNA-bd_sf"/>
</dbReference>
<keyword evidence="1" id="KW-0805">Transcription regulation</keyword>
<dbReference type="InterPro" id="IPR036388">
    <property type="entry name" value="WH-like_DNA-bd_sf"/>
</dbReference>
<dbReference type="CDD" id="cd00090">
    <property type="entry name" value="HTH_ARSR"/>
    <property type="match status" value="1"/>
</dbReference>
<dbReference type="InterPro" id="IPR051011">
    <property type="entry name" value="Metal_resp_trans_reg"/>
</dbReference>
<dbReference type="Pfam" id="PF01022">
    <property type="entry name" value="HTH_5"/>
    <property type="match status" value="1"/>
</dbReference>
<dbReference type="InterPro" id="IPR011991">
    <property type="entry name" value="ArsR-like_HTH"/>
</dbReference>
<reference evidence="5 6" key="1">
    <citation type="submission" date="2024-03" db="EMBL/GenBank/DDBJ databases">
        <title>Analysis of soft rot Pectobacteriaceae population diversity in US potato growing regions between 2016 and 2022.</title>
        <authorList>
            <person name="Ma X."/>
            <person name="Zhang X."/>
            <person name="Stodghill P."/>
            <person name="Rioux R."/>
            <person name="Babler B."/>
            <person name="Shrestha S."/>
            <person name="Babler B."/>
            <person name="Rivedal H."/>
            <person name="Frost K."/>
            <person name="Hao J."/>
            <person name="Secor G."/>
            <person name="Swingle B."/>
        </authorList>
    </citation>
    <scope>NUCLEOTIDE SEQUENCE [LARGE SCALE GENOMIC DNA]</scope>
    <source>
        <strain evidence="5 6">SR64</strain>
    </source>
</reference>
<dbReference type="PANTHER" id="PTHR43132">
    <property type="entry name" value="ARSENICAL RESISTANCE OPERON REPRESSOR ARSR-RELATED"/>
    <property type="match status" value="1"/>
</dbReference>
<name>A0ABU8JI61_DICCH</name>
<protein>
    <submittedName>
        <fullName evidence="5">Metalloregulator ArsR/SmtB family transcription factor</fullName>
    </submittedName>
</protein>
<accession>A0ABU8JI61</accession>
<keyword evidence="2" id="KW-0238">DNA-binding</keyword>
<dbReference type="SUPFAM" id="SSF46785">
    <property type="entry name" value="Winged helix' DNA-binding domain"/>
    <property type="match status" value="1"/>
</dbReference>
<evidence type="ECO:0000313" key="6">
    <source>
        <dbReference type="Proteomes" id="UP001359469"/>
    </source>
</evidence>
<evidence type="ECO:0000259" key="4">
    <source>
        <dbReference type="PROSITE" id="PS50987"/>
    </source>
</evidence>
<comment type="caution">
    <text evidence="5">The sequence shown here is derived from an EMBL/GenBank/DDBJ whole genome shotgun (WGS) entry which is preliminary data.</text>
</comment>